<gene>
    <name evidence="3" type="ORF">BOLC2T07006H</name>
</gene>
<reference evidence="3" key="1">
    <citation type="submission" date="2018-11" db="EMBL/GenBank/DDBJ databases">
        <authorList>
            <consortium name="Genoscope - CEA"/>
            <person name="William W."/>
        </authorList>
    </citation>
    <scope>NUCLEOTIDE SEQUENCE</scope>
</reference>
<dbReference type="EMBL" id="LR031874">
    <property type="protein sequence ID" value="VDD19998.1"/>
    <property type="molecule type" value="Genomic_DNA"/>
</dbReference>
<feature type="compositionally biased region" description="Basic and acidic residues" evidence="1">
    <location>
        <begin position="120"/>
        <end position="129"/>
    </location>
</feature>
<organism evidence="3">
    <name type="scientific">Brassica oleracea</name>
    <name type="common">Wild cabbage</name>
    <dbReference type="NCBI Taxonomy" id="3712"/>
    <lineage>
        <taxon>Eukaryota</taxon>
        <taxon>Viridiplantae</taxon>
        <taxon>Streptophyta</taxon>
        <taxon>Embryophyta</taxon>
        <taxon>Tracheophyta</taxon>
        <taxon>Spermatophyta</taxon>
        <taxon>Magnoliopsida</taxon>
        <taxon>eudicotyledons</taxon>
        <taxon>Gunneridae</taxon>
        <taxon>Pentapetalae</taxon>
        <taxon>rosids</taxon>
        <taxon>malvids</taxon>
        <taxon>Brassicales</taxon>
        <taxon>Brassicaceae</taxon>
        <taxon>Brassiceae</taxon>
        <taxon>Brassica</taxon>
    </lineage>
</organism>
<name>A0A3P6D217_BRAOL</name>
<feature type="transmembrane region" description="Helical" evidence="2">
    <location>
        <begin position="6"/>
        <end position="28"/>
    </location>
</feature>
<evidence type="ECO:0000256" key="2">
    <source>
        <dbReference type="SAM" id="Phobius"/>
    </source>
</evidence>
<evidence type="ECO:0000256" key="1">
    <source>
        <dbReference type="SAM" id="MobiDB-lite"/>
    </source>
</evidence>
<sequence>MEDKKANIIATISILALIIVIITARVTLKLSKTFYLIAGVDISPDPRRDLFPRNPPPLQQREKILVSKYVSEGRELRSSTASSGKSPESRPSSSSRISRKPPTGSGSRSGKAGRAPSSKESSKTEAKSP</sequence>
<feature type="compositionally biased region" description="Low complexity" evidence="1">
    <location>
        <begin position="82"/>
        <end position="119"/>
    </location>
</feature>
<proteinExistence type="predicted"/>
<feature type="compositionally biased region" description="Basic and acidic residues" evidence="1">
    <location>
        <begin position="60"/>
        <end position="77"/>
    </location>
</feature>
<dbReference type="AlphaFoldDB" id="A0A3P6D217"/>
<accession>A0A3P6D217</accession>
<feature type="region of interest" description="Disordered" evidence="1">
    <location>
        <begin position="42"/>
        <end position="129"/>
    </location>
</feature>
<protein>
    <submittedName>
        <fullName evidence="3">Uncharacterized protein</fullName>
    </submittedName>
</protein>
<keyword evidence="2" id="KW-1133">Transmembrane helix</keyword>
<evidence type="ECO:0000313" key="3">
    <source>
        <dbReference type="EMBL" id="VDD19998.1"/>
    </source>
</evidence>
<keyword evidence="2" id="KW-0472">Membrane</keyword>
<keyword evidence="2" id="KW-0812">Transmembrane</keyword>